<dbReference type="SUPFAM" id="SSF57850">
    <property type="entry name" value="RING/U-box"/>
    <property type="match status" value="1"/>
</dbReference>
<reference evidence="8" key="1">
    <citation type="submission" date="2012-05" db="EMBL/GenBank/DDBJ databases">
        <authorList>
            <person name="Krishnakumar V."/>
            <person name="Cheung F."/>
            <person name="Xiao Y."/>
            <person name="Chan A."/>
            <person name="Moskal W.A."/>
            <person name="Town C.D."/>
        </authorList>
    </citation>
    <scope>NUCLEOTIDE SEQUENCE</scope>
</reference>
<dbReference type="Gene3D" id="2.20.28.10">
    <property type="match status" value="1"/>
</dbReference>
<dbReference type="EMBL" id="BT143484">
    <property type="protein sequence ID" value="AFK43278.1"/>
    <property type="molecule type" value="mRNA"/>
</dbReference>
<dbReference type="PANTHER" id="PTHR21319:SF12">
    <property type="entry name" value="ZINC FINGER (C3HC4-TYPE RING FINGER) FAMILY PROTEIN"/>
    <property type="match status" value="1"/>
</dbReference>
<dbReference type="InterPro" id="IPR037275">
    <property type="entry name" value="Znf_CTCHY_sf"/>
</dbReference>
<dbReference type="PROSITE" id="PS51266">
    <property type="entry name" value="ZF_CHY"/>
    <property type="match status" value="1"/>
</dbReference>
<sequence>MHYGCRHYKRRCRIRAPCCNQIFHCRHCHSDAMSSSSDPKDHHELVRSDVKQVICSVCDTEQEVAKVCSNCCVNMGEYYCEICKFYDDDTDKGQFHCDECGICRVGGRHNFFHCNKCGSCYSVVLQNNHLCVENSMKSSCPYLFDSTKSTTIMRCGHTMHTECFTEMVTQNQYRCPICLKTIADMSQTWALLDWEVGAIPMPNEYHYEVPILCNDCNSTSSISFHISGLKCRQCGSYNTRRVSTPEQ</sequence>
<dbReference type="AlphaFoldDB" id="I3SSN6"/>
<evidence type="ECO:0000259" key="7">
    <source>
        <dbReference type="PROSITE" id="PS51270"/>
    </source>
</evidence>
<dbReference type="Pfam" id="PF14599">
    <property type="entry name" value="zinc_ribbon_6"/>
    <property type="match status" value="1"/>
</dbReference>
<dbReference type="GO" id="GO:0005634">
    <property type="term" value="C:nucleus"/>
    <property type="evidence" value="ECO:0007669"/>
    <property type="project" value="TreeGrafter"/>
</dbReference>
<name>I3SSN6_LOTJA</name>
<keyword evidence="3" id="KW-0862">Zinc</keyword>
<protein>
    <submittedName>
        <fullName evidence="8">Uncharacterized protein</fullName>
    </submittedName>
</protein>
<keyword evidence="1" id="KW-0479">Metal-binding</keyword>
<dbReference type="InterPro" id="IPR001841">
    <property type="entry name" value="Znf_RING"/>
</dbReference>
<evidence type="ECO:0000259" key="6">
    <source>
        <dbReference type="PROSITE" id="PS51266"/>
    </source>
</evidence>
<dbReference type="InterPro" id="IPR039512">
    <property type="entry name" value="RCHY1_zinc-ribbon"/>
</dbReference>
<proteinExistence type="evidence at transcript level"/>
<dbReference type="InterPro" id="IPR037274">
    <property type="entry name" value="Znf_CHY_sf"/>
</dbReference>
<dbReference type="GO" id="GO:0006511">
    <property type="term" value="P:ubiquitin-dependent protein catabolic process"/>
    <property type="evidence" value="ECO:0007669"/>
    <property type="project" value="TreeGrafter"/>
</dbReference>
<dbReference type="GO" id="GO:0061630">
    <property type="term" value="F:ubiquitin protein ligase activity"/>
    <property type="evidence" value="ECO:0007669"/>
    <property type="project" value="TreeGrafter"/>
</dbReference>
<dbReference type="PANTHER" id="PTHR21319">
    <property type="entry name" value="RING FINGER AND CHY ZINC FINGER DOMAIN-CONTAINING PROTEIN 1"/>
    <property type="match status" value="1"/>
</dbReference>
<organism evidence="8">
    <name type="scientific">Lotus japonicus</name>
    <name type="common">Lotus corniculatus var. japonicus</name>
    <dbReference type="NCBI Taxonomy" id="34305"/>
    <lineage>
        <taxon>Eukaryota</taxon>
        <taxon>Viridiplantae</taxon>
        <taxon>Streptophyta</taxon>
        <taxon>Embryophyta</taxon>
        <taxon>Tracheophyta</taxon>
        <taxon>Spermatophyta</taxon>
        <taxon>Magnoliopsida</taxon>
        <taxon>eudicotyledons</taxon>
        <taxon>Gunneridae</taxon>
        <taxon>Pentapetalae</taxon>
        <taxon>rosids</taxon>
        <taxon>fabids</taxon>
        <taxon>Fabales</taxon>
        <taxon>Fabaceae</taxon>
        <taxon>Papilionoideae</taxon>
        <taxon>50 kb inversion clade</taxon>
        <taxon>NPAAA clade</taxon>
        <taxon>Hologalegina</taxon>
        <taxon>robinioid clade</taxon>
        <taxon>Loteae</taxon>
        <taxon>Lotus</taxon>
    </lineage>
</organism>
<accession>I3SSN6</accession>
<dbReference type="Pfam" id="PF05495">
    <property type="entry name" value="zf-CHY"/>
    <property type="match status" value="1"/>
</dbReference>
<dbReference type="InterPro" id="IPR008913">
    <property type="entry name" value="Znf_CHY"/>
</dbReference>
<dbReference type="Pfam" id="PF13639">
    <property type="entry name" value="zf-RING_2"/>
    <property type="match status" value="1"/>
</dbReference>
<evidence type="ECO:0000256" key="4">
    <source>
        <dbReference type="PROSITE-ProRule" id="PRU00601"/>
    </source>
</evidence>
<evidence type="ECO:0000256" key="1">
    <source>
        <dbReference type="ARBA" id="ARBA00022723"/>
    </source>
</evidence>
<feature type="domain" description="RING-type" evidence="5">
    <location>
        <begin position="140"/>
        <end position="178"/>
    </location>
</feature>
<dbReference type="GO" id="GO:0016567">
    <property type="term" value="P:protein ubiquitination"/>
    <property type="evidence" value="ECO:0007669"/>
    <property type="project" value="TreeGrafter"/>
</dbReference>
<dbReference type="InterPro" id="IPR017921">
    <property type="entry name" value="Znf_CTCHY"/>
</dbReference>
<dbReference type="InterPro" id="IPR013083">
    <property type="entry name" value="Znf_RING/FYVE/PHD"/>
</dbReference>
<evidence type="ECO:0000259" key="5">
    <source>
        <dbReference type="PROSITE" id="PS50089"/>
    </source>
</evidence>
<evidence type="ECO:0000256" key="2">
    <source>
        <dbReference type="ARBA" id="ARBA00022771"/>
    </source>
</evidence>
<dbReference type="PROSITE" id="PS51270">
    <property type="entry name" value="ZF_CTCHY"/>
    <property type="match status" value="1"/>
</dbReference>
<dbReference type="GO" id="GO:0008270">
    <property type="term" value="F:zinc ion binding"/>
    <property type="evidence" value="ECO:0007669"/>
    <property type="project" value="UniProtKB-KW"/>
</dbReference>
<dbReference type="SUPFAM" id="SSF161245">
    <property type="entry name" value="Zinc hairpin stack"/>
    <property type="match status" value="1"/>
</dbReference>
<dbReference type="Gene3D" id="3.30.40.10">
    <property type="entry name" value="Zinc/RING finger domain, C3HC4 (zinc finger)"/>
    <property type="match status" value="1"/>
</dbReference>
<feature type="domain" description="CTCHY-type" evidence="7">
    <location>
        <begin position="75"/>
        <end position="139"/>
    </location>
</feature>
<keyword evidence="2 4" id="KW-0863">Zinc-finger</keyword>
<evidence type="ECO:0000313" key="8">
    <source>
        <dbReference type="EMBL" id="AFK43278.1"/>
    </source>
</evidence>
<dbReference type="PROSITE" id="PS50089">
    <property type="entry name" value="ZF_RING_2"/>
    <property type="match status" value="1"/>
</dbReference>
<feature type="domain" description="CHY-type" evidence="6">
    <location>
        <begin position="1"/>
        <end position="73"/>
    </location>
</feature>
<evidence type="ECO:0000256" key="3">
    <source>
        <dbReference type="ARBA" id="ARBA00022833"/>
    </source>
</evidence>
<dbReference type="SUPFAM" id="SSF161219">
    <property type="entry name" value="CHY zinc finger-like"/>
    <property type="match status" value="1"/>
</dbReference>